<proteinExistence type="inferred from homology"/>
<feature type="compositionally biased region" description="Basic and acidic residues" evidence="2">
    <location>
        <begin position="609"/>
        <end position="624"/>
    </location>
</feature>
<dbReference type="InterPro" id="IPR006145">
    <property type="entry name" value="PsdUridine_synth_RsuA/RluA"/>
</dbReference>
<dbReference type="InterPro" id="IPR020103">
    <property type="entry name" value="PsdUridine_synth_cat_dom_sf"/>
</dbReference>
<dbReference type="Gene3D" id="3.30.2350.10">
    <property type="entry name" value="Pseudouridine synthase"/>
    <property type="match status" value="1"/>
</dbReference>
<evidence type="ECO:0000259" key="3">
    <source>
        <dbReference type="Pfam" id="PF00849"/>
    </source>
</evidence>
<dbReference type="PANTHER" id="PTHR21600">
    <property type="entry name" value="MITOCHONDRIAL RNA PSEUDOURIDINE SYNTHASE"/>
    <property type="match status" value="1"/>
</dbReference>
<feature type="region of interest" description="Disordered" evidence="2">
    <location>
        <begin position="449"/>
        <end position="654"/>
    </location>
</feature>
<feature type="compositionally biased region" description="Acidic residues" evidence="2">
    <location>
        <begin position="543"/>
        <end position="563"/>
    </location>
</feature>
<feature type="compositionally biased region" description="Acidic residues" evidence="2">
    <location>
        <begin position="579"/>
        <end position="593"/>
    </location>
</feature>
<dbReference type="CDD" id="cd02869">
    <property type="entry name" value="PseudoU_synth_RluA_like"/>
    <property type="match status" value="1"/>
</dbReference>
<evidence type="ECO:0000313" key="4">
    <source>
        <dbReference type="EMBL" id="CAE4593279.1"/>
    </source>
</evidence>
<feature type="compositionally biased region" description="Acidic residues" evidence="2">
    <location>
        <begin position="499"/>
        <end position="508"/>
    </location>
</feature>
<feature type="compositionally biased region" description="Basic and acidic residues" evidence="2">
    <location>
        <begin position="564"/>
        <end position="578"/>
    </location>
</feature>
<feature type="region of interest" description="Disordered" evidence="2">
    <location>
        <begin position="1051"/>
        <end position="1241"/>
    </location>
</feature>
<feature type="compositionally biased region" description="Pro residues" evidence="2">
    <location>
        <begin position="1127"/>
        <end position="1136"/>
    </location>
</feature>
<gene>
    <name evidence="4" type="ORF">AMON00008_LOCUS25347</name>
</gene>
<dbReference type="AlphaFoldDB" id="A0A7S4QV24"/>
<dbReference type="PANTHER" id="PTHR21600:SF44">
    <property type="entry name" value="RIBOSOMAL LARGE SUBUNIT PSEUDOURIDINE SYNTHASE D"/>
    <property type="match status" value="1"/>
</dbReference>
<feature type="compositionally biased region" description="Basic residues" evidence="2">
    <location>
        <begin position="1138"/>
        <end position="1160"/>
    </location>
</feature>
<name>A0A7S4QV24_9DINO</name>
<feature type="compositionally biased region" description="Basic and acidic residues" evidence="2">
    <location>
        <begin position="1054"/>
        <end position="1070"/>
    </location>
</feature>
<organism evidence="4">
    <name type="scientific">Alexandrium monilatum</name>
    <dbReference type="NCBI Taxonomy" id="311494"/>
    <lineage>
        <taxon>Eukaryota</taxon>
        <taxon>Sar</taxon>
        <taxon>Alveolata</taxon>
        <taxon>Dinophyceae</taxon>
        <taxon>Gonyaulacales</taxon>
        <taxon>Pyrocystaceae</taxon>
        <taxon>Alexandrium</taxon>
    </lineage>
</organism>
<dbReference type="EMBL" id="HBNR01036807">
    <property type="protein sequence ID" value="CAE4593279.1"/>
    <property type="molecule type" value="Transcribed_RNA"/>
</dbReference>
<feature type="compositionally biased region" description="Polar residues" evidence="2">
    <location>
        <begin position="449"/>
        <end position="464"/>
    </location>
</feature>
<reference evidence="4" key="1">
    <citation type="submission" date="2021-01" db="EMBL/GenBank/DDBJ databases">
        <authorList>
            <person name="Corre E."/>
            <person name="Pelletier E."/>
            <person name="Niang G."/>
            <person name="Scheremetjew M."/>
            <person name="Finn R."/>
            <person name="Kale V."/>
            <person name="Holt S."/>
            <person name="Cochrane G."/>
            <person name="Meng A."/>
            <person name="Brown T."/>
            <person name="Cohen L."/>
        </authorList>
    </citation>
    <scope>NUCLEOTIDE SEQUENCE</scope>
    <source>
        <strain evidence="4">CCMP3105</strain>
    </source>
</reference>
<comment type="similarity">
    <text evidence="1">Belongs to the pseudouridine synthase RluA family.</text>
</comment>
<dbReference type="SUPFAM" id="SSF55120">
    <property type="entry name" value="Pseudouridine synthase"/>
    <property type="match status" value="1"/>
</dbReference>
<sequence>MVKADGAACNGVPGFSAHDTSAQGSVTGLLSSAAEFLAAPPASESYSEEQKRGCLACALRLYEPDLGALLERLRQLAVQGLQSTPGPGRGRSAESTAVLKALAVLLGVRVLVADTLADAIIWRLARDKSWRREQRLQALAVLLKSASAGEEDLLKPSLRAPPSAMAAALCALVDADAGASLVEAQQNIVLRLGGRGRPPPAIEAAGLEILGGLLQCEPSEAKIAARAPASNWTQEVQETARRIAAGKAGEAAADRLDLAAVKALRREPRERQLARLSGLLRAPRDEVPREAGIVRALADRAETLPGELVRSVLHIALDVTLSALPEAAEGGAQEASAEFLAREICAGGRELLTADLRLRAFACLLRTPPQLEAVLMCVTRSFTNGSLPQPVCRDIAECALLGKPLALVERGRERAGAPQAVLHSALQRAQDLSQGAKRAIAETLLTPAKDSSQGLKRVSSDSQLPSKASQAASPARAPVPSSLTAPGPGRFGLGLLELEPLDDEEDEDAGHADAEPPAGEAAGSTGNAEEEATGWGALKALVQEEDAEEEEEEEDDDEGSEEASDARPAKRDPKARLADEDEEDSEEEGDNEVGEDKAESLDDEEDEEGGRSESDEEDDRSRSDDELETYCGSELDPLDIADHEASDGDSVEVQSDDGIELSKGGLLTSMFGGGSLHSEEKAKLPRELQLAPRVRAKPSIRVVFPSLIWRGKDVLVVNKPADWICSASDVDKKKGRPLDPNAKVEVKGFKVLDDLLQYKFGDREKKYIHWWIQLMHDLDHKSYPNLFDEDQNYGLCHRLDRETSGTVLVGLTQLARQQMRECFHRHYVRKLYVCLVHGVVEPREQTVDRNLEAMGQKARLHPSGKRARTHVKVLAYFSKSQKNGRTDEFTLCACEIAEGRMHQIRLHMSAALGAPIVSEFYYQKSKQMIEDRRWCQRTFLHAYAVGFPDVSGGSRRIGSSNGGDCGLVEEARRDTEQEWHCCICPLTVELRQALREMTPKDDKATELLNNISETGLLDTSHEAVHVMGTEGRKAEIDNSFFPWSSQVNPIEAGDLAKPRDIQIPRREGKGAGKYGNRDGAALRPKAKPRRRNDQRPRPRGASTSPRWHERVRGGKWMRMASRGRPVSPGPPMPPRSRSPGRRGRSRSRQVRRRSISRRRPPGAPPSPRRSCSGPARRKRRRPMSPSSISPPPRGADWGSRGPPPRPRRGPSGSLGSGGPGPGPGGRRSADSPQRVILTACR</sequence>
<dbReference type="GO" id="GO:0003723">
    <property type="term" value="F:RNA binding"/>
    <property type="evidence" value="ECO:0007669"/>
    <property type="project" value="InterPro"/>
</dbReference>
<evidence type="ECO:0000256" key="1">
    <source>
        <dbReference type="ARBA" id="ARBA00010876"/>
    </source>
</evidence>
<protein>
    <recommendedName>
        <fullName evidence="3">Pseudouridine synthase RsuA/RluA-like domain-containing protein</fullName>
    </recommendedName>
</protein>
<feature type="domain" description="Pseudouridine synthase RsuA/RluA-like" evidence="3">
    <location>
        <begin position="713"/>
        <end position="910"/>
    </location>
</feature>
<feature type="compositionally biased region" description="Gly residues" evidence="2">
    <location>
        <begin position="1212"/>
        <end position="1225"/>
    </location>
</feature>
<dbReference type="GO" id="GO:0000455">
    <property type="term" value="P:enzyme-directed rRNA pseudouridine synthesis"/>
    <property type="evidence" value="ECO:0007669"/>
    <property type="project" value="TreeGrafter"/>
</dbReference>
<accession>A0A7S4QV24</accession>
<feature type="compositionally biased region" description="Low complexity" evidence="2">
    <location>
        <begin position="465"/>
        <end position="498"/>
    </location>
</feature>
<dbReference type="Pfam" id="PF00849">
    <property type="entry name" value="PseudoU_synth_2"/>
    <property type="match status" value="1"/>
</dbReference>
<evidence type="ECO:0000256" key="2">
    <source>
        <dbReference type="SAM" id="MobiDB-lite"/>
    </source>
</evidence>
<dbReference type="GO" id="GO:0009982">
    <property type="term" value="F:pseudouridine synthase activity"/>
    <property type="evidence" value="ECO:0007669"/>
    <property type="project" value="InterPro"/>
</dbReference>
<dbReference type="InterPro" id="IPR050188">
    <property type="entry name" value="RluA_PseudoU_synthase"/>
</dbReference>